<evidence type="ECO:0000313" key="4">
    <source>
        <dbReference type="Proteomes" id="UP001281761"/>
    </source>
</evidence>
<proteinExistence type="predicted"/>
<dbReference type="EMBL" id="JARBJD010000324">
    <property type="protein sequence ID" value="KAK2943878.1"/>
    <property type="molecule type" value="Genomic_DNA"/>
</dbReference>
<feature type="region of interest" description="Disordered" evidence="2">
    <location>
        <begin position="271"/>
        <end position="293"/>
    </location>
</feature>
<keyword evidence="4" id="KW-1185">Reference proteome</keyword>
<evidence type="ECO:0000256" key="2">
    <source>
        <dbReference type="SAM" id="MobiDB-lite"/>
    </source>
</evidence>
<feature type="compositionally biased region" description="Polar residues" evidence="2">
    <location>
        <begin position="308"/>
        <end position="324"/>
    </location>
</feature>
<feature type="compositionally biased region" description="Basic and acidic residues" evidence="2">
    <location>
        <begin position="276"/>
        <end position="285"/>
    </location>
</feature>
<dbReference type="Proteomes" id="UP001281761">
    <property type="component" value="Unassembled WGS sequence"/>
</dbReference>
<accession>A0ABQ9WX39</accession>
<feature type="coiled-coil region" evidence="1">
    <location>
        <begin position="400"/>
        <end position="469"/>
    </location>
</feature>
<evidence type="ECO:0000256" key="1">
    <source>
        <dbReference type="SAM" id="Coils"/>
    </source>
</evidence>
<feature type="region of interest" description="Disordered" evidence="2">
    <location>
        <begin position="308"/>
        <end position="330"/>
    </location>
</feature>
<reference evidence="3 4" key="1">
    <citation type="journal article" date="2022" name="bioRxiv">
        <title>Genomics of Preaxostyla Flagellates Illuminates Evolutionary Transitions and the Path Towards Mitochondrial Loss.</title>
        <authorList>
            <person name="Novak L.V.F."/>
            <person name="Treitli S.C."/>
            <person name="Pyrih J."/>
            <person name="Halakuc P."/>
            <person name="Pipaliya S.V."/>
            <person name="Vacek V."/>
            <person name="Brzon O."/>
            <person name="Soukal P."/>
            <person name="Eme L."/>
            <person name="Dacks J.B."/>
            <person name="Karnkowska A."/>
            <person name="Elias M."/>
            <person name="Hampl V."/>
        </authorList>
    </citation>
    <scope>NUCLEOTIDE SEQUENCE [LARGE SCALE GENOMIC DNA]</scope>
    <source>
        <strain evidence="3">NAU3</strain>
        <tissue evidence="3">Gut</tissue>
    </source>
</reference>
<protein>
    <submittedName>
        <fullName evidence="3">Uncharacterized protein</fullName>
    </submittedName>
</protein>
<organism evidence="3 4">
    <name type="scientific">Blattamonas nauphoetae</name>
    <dbReference type="NCBI Taxonomy" id="2049346"/>
    <lineage>
        <taxon>Eukaryota</taxon>
        <taxon>Metamonada</taxon>
        <taxon>Preaxostyla</taxon>
        <taxon>Oxymonadida</taxon>
        <taxon>Blattamonas</taxon>
    </lineage>
</organism>
<name>A0ABQ9WX39_9EUKA</name>
<gene>
    <name evidence="3" type="ORF">BLNAU_21225</name>
</gene>
<evidence type="ECO:0000313" key="3">
    <source>
        <dbReference type="EMBL" id="KAK2943878.1"/>
    </source>
</evidence>
<keyword evidence="1" id="KW-0175">Coiled coil</keyword>
<comment type="caution">
    <text evidence="3">The sequence shown here is derived from an EMBL/GenBank/DDBJ whole genome shotgun (WGS) entry which is preliminary data.</text>
</comment>
<sequence length="590" mass="66161">MAQALTPRGFEDRKTIHSTPVALTALSPSPSRSLRLCQQQQNQDDTEGHRHVEESKKTFAIRASSCDNDAVNANPDTESAAEGAGKLLHGSLATWLSSSLFAVFQVITESVNVTHFSQPNSINMQAFSSSSPPLASRILIIFLSVRAEPHLYLFTISSALVLFFKASLPRRVSLVEMKRLDHEIQPYHVTYIRCSFLFILRSSVLFGINKDLKLRVYVEDMPDNTLAMFETRCASSRILAELPLMEPIQCFPHVILEVPLRLVRGDSEAEQLTAGEKGERKEPHADLTGLTLPTLSSDAEAQITTKQFTGAPTTSEEHSPSPNGLDTGDEQQIYCESPILRKHRSLKQNDKAIFEKEQRTMGSVSADEQSELTYLKEENARLAEKMSDYQVRSAWLAADKSTLENSLERTRQHMEMVRENNTRLEERLEETKREVDEWIGINEEKSPSIETLHTNIDQLTTEQDTLQTNLTTTNTPTPLMTSETKSDRMRCSSLSATNEMTEKQTSFAYVCRPSPPNAERSLVCHFVHMEGALICSIVQKECAAHKVVIEPTESFEGQKRLTTQLAVQQRVQLKQNSTHLAKINNVLTGA</sequence>